<gene>
    <name evidence="2" type="ORF">H6G18_18080</name>
</gene>
<evidence type="ECO:0000256" key="1">
    <source>
        <dbReference type="SAM" id="Phobius"/>
    </source>
</evidence>
<keyword evidence="1" id="KW-0472">Membrane</keyword>
<evidence type="ECO:0008006" key="4">
    <source>
        <dbReference type="Google" id="ProtNLM"/>
    </source>
</evidence>
<comment type="caution">
    <text evidence="2">The sequence shown here is derived from an EMBL/GenBank/DDBJ whole genome shotgun (WGS) entry which is preliminary data.</text>
</comment>
<dbReference type="RefSeq" id="WP_190408464.1">
    <property type="nucleotide sequence ID" value="NZ_JACJRF010000035.1"/>
</dbReference>
<keyword evidence="1" id="KW-1133">Transmembrane helix</keyword>
<sequence length="481" mass="56485">MTKYTPHFERRHLWRERLIAIIALINLVLVFFDISYIYARDFYWQFIPEITRLYDPVKGIKPHPETVNYLTQVEDLQAQVIATGLPSSQVENQLSQLRQLSLQMIEDNPFAVTDQSNILEKIKDELRQRTGENSGRDAFTTFWSQNHLQSRGWQQEINFWNTQIQPLIAINYYRDINKFGKFVDWFWLIDLPFIIIFALDLLVRISLIKRHHPKLSWLKALLRRWYDIFLLLPFWRSLRVIPVLIRLYQTELLDLAPLQAEAQRDFVIGFASQLTEMVGIQVIDQMQSAIKRGDVTTWLLHPESRQPYVQINNTNEVAALTKRVVNVSVYDVLPKVQPDIEDLLHHSITTTLNQLPVWQQLQYFPALQQLPAQLTENLSKFISQTAYKNLVNAIEDPIAAEITERLSRNFRDALEAELQKKHNMQEIQSLLIDLLEEIKINYVRGVEEFGIEQLIDEAEQLQYKIKSYSQISSNSLVKKGQ</sequence>
<feature type="transmembrane region" description="Helical" evidence="1">
    <location>
        <begin position="228"/>
        <end position="248"/>
    </location>
</feature>
<evidence type="ECO:0000313" key="3">
    <source>
        <dbReference type="Proteomes" id="UP000607281"/>
    </source>
</evidence>
<organism evidence="2 3">
    <name type="scientific">Anabaena subtropica FACHB-260</name>
    <dbReference type="NCBI Taxonomy" id="2692884"/>
    <lineage>
        <taxon>Bacteria</taxon>
        <taxon>Bacillati</taxon>
        <taxon>Cyanobacteriota</taxon>
        <taxon>Cyanophyceae</taxon>
        <taxon>Nostocales</taxon>
        <taxon>Nostocaceae</taxon>
        <taxon>Anabaena</taxon>
    </lineage>
</organism>
<evidence type="ECO:0000313" key="2">
    <source>
        <dbReference type="EMBL" id="MBD2346039.1"/>
    </source>
</evidence>
<dbReference type="Proteomes" id="UP000607281">
    <property type="component" value="Unassembled WGS sequence"/>
</dbReference>
<name>A0ABR8CSU1_9NOST</name>
<protein>
    <recommendedName>
        <fullName evidence="4">Uridine phosphorylase</fullName>
    </recommendedName>
</protein>
<feature type="transmembrane region" description="Helical" evidence="1">
    <location>
        <begin position="185"/>
        <end position="207"/>
    </location>
</feature>
<reference evidence="2 3" key="1">
    <citation type="journal article" date="2020" name="ISME J.">
        <title>Comparative genomics reveals insights into cyanobacterial evolution and habitat adaptation.</title>
        <authorList>
            <person name="Chen M.Y."/>
            <person name="Teng W.K."/>
            <person name="Zhao L."/>
            <person name="Hu C.X."/>
            <person name="Zhou Y.K."/>
            <person name="Han B.P."/>
            <person name="Song L.R."/>
            <person name="Shu W.S."/>
        </authorList>
    </citation>
    <scope>NUCLEOTIDE SEQUENCE [LARGE SCALE GENOMIC DNA]</scope>
    <source>
        <strain evidence="2 3">FACHB-260</strain>
    </source>
</reference>
<keyword evidence="3" id="KW-1185">Reference proteome</keyword>
<accession>A0ABR8CSU1</accession>
<keyword evidence="1" id="KW-0812">Transmembrane</keyword>
<feature type="transmembrane region" description="Helical" evidence="1">
    <location>
        <begin position="18"/>
        <end position="39"/>
    </location>
</feature>
<proteinExistence type="predicted"/>
<dbReference type="EMBL" id="JACJRF010000035">
    <property type="protein sequence ID" value="MBD2346039.1"/>
    <property type="molecule type" value="Genomic_DNA"/>
</dbReference>